<dbReference type="OrthoDB" id="3063971at2759"/>
<gene>
    <name evidence="1" type="ORF">D9611_008375</name>
</gene>
<keyword evidence="2" id="KW-1185">Reference proteome</keyword>
<sequence>MASPFTSILNTNYVPSEHEIKAIKQFLEAPELALSGIQVQIEQHEAILQELRVKRDLLLSTLGDHRTILSPARRLPDDILREVFVRCLPRNHNATMYAGDAPVLLCHICSRWRKLALETPFLWSSLHVSTFVTDYGEGTDVEEILKDRDERVKGWIARSGALPLSLSFHPGVYSGQSTGIDTCGDLQRVLSVLAPTFGRWNDIDMLCVGHPYIVGMMFSDMPGWERHSPFLTAQKVRLRLDATYSGRAPTISNEQIATVLEGFGIHRNKLLTNLSLYPYNTAAETPSRTPIVTQYPFFSNLQVLRLQDPSDQELQDWPPRITYDQGVIFEIIRQCPLLVIFDANVDIRNSLDELQDRPQFVHRNLQHLSFMFSIIHGGLFFDTLRRLFEWPAMKYLRLRAWQDYTWDQESVDRLCALPPLIEAAVGQSLISLTLNSGFWVIETLPNFPKLLQLHLYDYLNDNVFRQPGYYDSLDMVRHERTTSGILASLTPSVNGPSNHSCPLLQYLKWESNACFSNEDLCDFLHARATSPYSPKSMKQVHVTFQFGRETDQILERCSALIKDGLDLHLAHTRETKTPIPTPLVAKAGLALRQNRQNDFELGWFDV</sequence>
<dbReference type="AlphaFoldDB" id="A0A8H5BID5"/>
<dbReference type="EMBL" id="JAACJK010000165">
    <property type="protein sequence ID" value="KAF5323929.1"/>
    <property type="molecule type" value="Genomic_DNA"/>
</dbReference>
<dbReference type="Proteomes" id="UP000541558">
    <property type="component" value="Unassembled WGS sequence"/>
</dbReference>
<evidence type="ECO:0008006" key="3">
    <source>
        <dbReference type="Google" id="ProtNLM"/>
    </source>
</evidence>
<organism evidence="1 2">
    <name type="scientific">Ephemerocybe angulata</name>
    <dbReference type="NCBI Taxonomy" id="980116"/>
    <lineage>
        <taxon>Eukaryota</taxon>
        <taxon>Fungi</taxon>
        <taxon>Dikarya</taxon>
        <taxon>Basidiomycota</taxon>
        <taxon>Agaricomycotina</taxon>
        <taxon>Agaricomycetes</taxon>
        <taxon>Agaricomycetidae</taxon>
        <taxon>Agaricales</taxon>
        <taxon>Agaricineae</taxon>
        <taxon>Psathyrellaceae</taxon>
        <taxon>Ephemerocybe</taxon>
    </lineage>
</organism>
<evidence type="ECO:0000313" key="2">
    <source>
        <dbReference type="Proteomes" id="UP000541558"/>
    </source>
</evidence>
<name>A0A8H5BID5_9AGAR</name>
<evidence type="ECO:0000313" key="1">
    <source>
        <dbReference type="EMBL" id="KAF5323929.1"/>
    </source>
</evidence>
<comment type="caution">
    <text evidence="1">The sequence shown here is derived from an EMBL/GenBank/DDBJ whole genome shotgun (WGS) entry which is preliminary data.</text>
</comment>
<reference evidence="1 2" key="1">
    <citation type="journal article" date="2020" name="ISME J.">
        <title>Uncovering the hidden diversity of litter-decomposition mechanisms in mushroom-forming fungi.</title>
        <authorList>
            <person name="Floudas D."/>
            <person name="Bentzer J."/>
            <person name="Ahren D."/>
            <person name="Johansson T."/>
            <person name="Persson P."/>
            <person name="Tunlid A."/>
        </authorList>
    </citation>
    <scope>NUCLEOTIDE SEQUENCE [LARGE SCALE GENOMIC DNA]</scope>
    <source>
        <strain evidence="1 2">CBS 175.51</strain>
    </source>
</reference>
<accession>A0A8H5BID5</accession>
<protein>
    <recommendedName>
        <fullName evidence="3">F-box domain-containing protein</fullName>
    </recommendedName>
</protein>
<proteinExistence type="predicted"/>